<dbReference type="EC" id="2.3.2.27" evidence="9"/>
<dbReference type="CDD" id="cd19673">
    <property type="entry name" value="UBR-box_UBR3"/>
    <property type="match status" value="1"/>
</dbReference>
<dbReference type="Pfam" id="PF02207">
    <property type="entry name" value="zf-UBR"/>
    <property type="match status" value="1"/>
</dbReference>
<dbReference type="FunFam" id="2.10.110.30:FF:000002">
    <property type="entry name" value="Putative e3 ubiquitin-protein ligase ubr3"/>
    <property type="match status" value="1"/>
</dbReference>
<evidence type="ECO:0000256" key="8">
    <source>
        <dbReference type="ARBA" id="ARBA00046341"/>
    </source>
</evidence>
<protein>
    <recommendedName>
        <fullName evidence="9">E3 ubiquitin-protein ligase</fullName>
        <ecNumber evidence="9">2.3.2.27</ecNumber>
    </recommendedName>
</protein>
<keyword evidence="5 9" id="KW-0863">Zinc-finger</keyword>
<dbReference type="InterPro" id="IPR039164">
    <property type="entry name" value="UBR1-like"/>
</dbReference>
<evidence type="ECO:0000256" key="5">
    <source>
        <dbReference type="ARBA" id="ARBA00022771"/>
    </source>
</evidence>
<keyword evidence="10" id="KW-0012">Acyltransferase</keyword>
<keyword evidence="3 9" id="KW-0808">Transferase</keyword>
<reference evidence="10" key="1">
    <citation type="submission" date="2021-02" db="EMBL/GenBank/DDBJ databases">
        <authorList>
            <person name="Bekaert M."/>
        </authorList>
    </citation>
    <scope>NUCLEOTIDE SEQUENCE</scope>
    <source>
        <strain evidence="10">IoA-00</strain>
    </source>
</reference>
<dbReference type="PANTHER" id="PTHR21497:SF39">
    <property type="entry name" value="E3 UBIQUITIN-PROTEIN LIGASE UBR3"/>
    <property type="match status" value="1"/>
</dbReference>
<dbReference type="GO" id="GO:0005737">
    <property type="term" value="C:cytoplasm"/>
    <property type="evidence" value="ECO:0007669"/>
    <property type="project" value="TreeGrafter"/>
</dbReference>
<dbReference type="PANTHER" id="PTHR21497">
    <property type="entry name" value="UBIQUITIN LIGASE E3 ALPHA-RELATED"/>
    <property type="match status" value="1"/>
</dbReference>
<evidence type="ECO:0000256" key="9">
    <source>
        <dbReference type="RuleBase" id="RU366018"/>
    </source>
</evidence>
<dbReference type="EMBL" id="HG994591">
    <property type="protein sequence ID" value="CAF2820306.1"/>
    <property type="molecule type" value="Genomic_DNA"/>
</dbReference>
<proteinExistence type="inferred from homology"/>
<sequence>MRKAEVLMRKGKRTVAALILAECVSCSSAASLSVLLDHLLCPETDLSDAECLDWCRWLVGGGETFEAFSRRVRRFDYTEKCGLVWTADFVAFRCRTCGISQCMSLCAECFQEGNHEGHDFNMFKSQAGGACDCGDASVMRPEGFCSKHRQPPDSASPSPPEELLLVASLLMPRVILRLVQHLRVNAVASSTCPPLSPKETLARYERTIQTAEGLLVLLHDFSSLGAAMRVVMTHSLIDPQLYSSLTSINSDSENVNFMRKSQNLYEDAIEDLPNIASDIPIEHKDYISDEKLKHQTFLEELVFWTVKYEFPELLNCLLLKMLPDATYKEAFTRSFVMHYSRVSHTLSQSSNSDRLSNRVVHVSVQLFSNKKLALSMTENFQLLHVMVSSLVYNMMSKVLIKCTLHSPRSDHMVVDCMNHITKDHCYWPLVSDLSNVLSHQPIALKFMSDNGLLSMWFGFLQMLQGMNVNERELDAHIEFEPSTYYASFSAELEASASPMWALISHLKNKETGQYTANVIKHCVVALMEWFKVNNLLLQINAIYLRCHSTYLFIDIFRCLSDKELFAMASP</sequence>
<dbReference type="Gene3D" id="2.10.110.30">
    <property type="match status" value="1"/>
</dbReference>
<dbReference type="AlphaFoldDB" id="A0A7R8CHP5"/>
<keyword evidence="11" id="KW-1185">Reference proteome</keyword>
<dbReference type="UniPathway" id="UPA00143"/>
<evidence type="ECO:0000256" key="1">
    <source>
        <dbReference type="ARBA" id="ARBA00000900"/>
    </source>
</evidence>
<evidence type="ECO:0000313" key="10">
    <source>
        <dbReference type="EMBL" id="CAF2820306.1"/>
    </source>
</evidence>
<gene>
    <name evidence="10" type="ORF">LSAA_3438</name>
</gene>
<dbReference type="GO" id="GO:0000151">
    <property type="term" value="C:ubiquitin ligase complex"/>
    <property type="evidence" value="ECO:0007669"/>
    <property type="project" value="TreeGrafter"/>
</dbReference>
<dbReference type="GO" id="GO:0071596">
    <property type="term" value="P:ubiquitin-dependent protein catabolic process via the N-end rule pathway"/>
    <property type="evidence" value="ECO:0007669"/>
    <property type="project" value="UniProtKB-UniRule"/>
</dbReference>
<dbReference type="SMART" id="SM00396">
    <property type="entry name" value="ZnF_UBR1"/>
    <property type="match status" value="1"/>
</dbReference>
<name>A0A7R8CHP5_LEPSM</name>
<dbReference type="InterPro" id="IPR003126">
    <property type="entry name" value="Znf_UBR"/>
</dbReference>
<comment type="function">
    <text evidence="9">Ubiquitin ligase protein which is a component of the N-end rule pathway. Recognizes and binds to proteins bearing specific N-terminal residues that are destabilizing according to the N-end rule, leading to their ubiquitination and subsequent degradation.</text>
</comment>
<keyword evidence="7 9" id="KW-0862">Zinc</keyword>
<evidence type="ECO:0000256" key="7">
    <source>
        <dbReference type="ARBA" id="ARBA00022833"/>
    </source>
</evidence>
<dbReference type="PROSITE" id="PS51157">
    <property type="entry name" value="ZF_UBR"/>
    <property type="match status" value="1"/>
</dbReference>
<dbReference type="OrthoDB" id="15304at2759"/>
<dbReference type="GO" id="GO:0016567">
    <property type="term" value="P:protein ubiquitination"/>
    <property type="evidence" value="ECO:0007669"/>
    <property type="project" value="UniProtKB-UniRule"/>
</dbReference>
<evidence type="ECO:0000256" key="6">
    <source>
        <dbReference type="ARBA" id="ARBA00022786"/>
    </source>
</evidence>
<evidence type="ECO:0000256" key="4">
    <source>
        <dbReference type="ARBA" id="ARBA00022723"/>
    </source>
</evidence>
<comment type="similarity">
    <text evidence="8 9">Belongs to the E3 ubiquitin-protein ligase UBR1-like family.</text>
</comment>
<organism evidence="10 11">
    <name type="scientific">Lepeophtheirus salmonis</name>
    <name type="common">Salmon louse</name>
    <name type="synonym">Caligus salmonis</name>
    <dbReference type="NCBI Taxonomy" id="72036"/>
    <lineage>
        <taxon>Eukaryota</taxon>
        <taxon>Metazoa</taxon>
        <taxon>Ecdysozoa</taxon>
        <taxon>Arthropoda</taxon>
        <taxon>Crustacea</taxon>
        <taxon>Multicrustacea</taxon>
        <taxon>Hexanauplia</taxon>
        <taxon>Copepoda</taxon>
        <taxon>Siphonostomatoida</taxon>
        <taxon>Caligidae</taxon>
        <taxon>Lepeophtheirus</taxon>
    </lineage>
</organism>
<comment type="pathway">
    <text evidence="2 9">Protein modification; protein ubiquitination.</text>
</comment>
<keyword evidence="4 9" id="KW-0479">Metal-binding</keyword>
<accession>A0A7R8CHP5</accession>
<keyword evidence="6 9" id="KW-0833">Ubl conjugation pathway</keyword>
<dbReference type="Proteomes" id="UP000675881">
    <property type="component" value="Chromosome 12"/>
</dbReference>
<comment type="catalytic activity">
    <reaction evidence="1 9">
        <text>S-ubiquitinyl-[E2 ubiquitin-conjugating enzyme]-L-cysteine + [acceptor protein]-L-lysine = [E2 ubiquitin-conjugating enzyme]-L-cysteine + N(6)-ubiquitinyl-[acceptor protein]-L-lysine.</text>
        <dbReference type="EC" id="2.3.2.27"/>
    </reaction>
</comment>
<dbReference type="GO" id="GO:0008270">
    <property type="term" value="F:zinc ion binding"/>
    <property type="evidence" value="ECO:0007669"/>
    <property type="project" value="UniProtKB-UniRule"/>
</dbReference>
<dbReference type="GO" id="GO:0061630">
    <property type="term" value="F:ubiquitin protein ligase activity"/>
    <property type="evidence" value="ECO:0007669"/>
    <property type="project" value="UniProtKB-UniRule"/>
</dbReference>
<evidence type="ECO:0000256" key="3">
    <source>
        <dbReference type="ARBA" id="ARBA00022679"/>
    </source>
</evidence>
<evidence type="ECO:0000313" key="11">
    <source>
        <dbReference type="Proteomes" id="UP000675881"/>
    </source>
</evidence>
<evidence type="ECO:0000256" key="2">
    <source>
        <dbReference type="ARBA" id="ARBA00004906"/>
    </source>
</evidence>